<evidence type="ECO:0000256" key="2">
    <source>
        <dbReference type="SAM" id="MobiDB-lite"/>
    </source>
</evidence>
<dbReference type="InterPro" id="IPR011050">
    <property type="entry name" value="Pectin_lyase_fold/virulence"/>
</dbReference>
<dbReference type="InterPro" id="IPR006626">
    <property type="entry name" value="PbH1"/>
</dbReference>
<feature type="domain" description="Right handed beta helix" evidence="3">
    <location>
        <begin position="138"/>
        <end position="258"/>
    </location>
</feature>
<organism evidence="4">
    <name type="scientific">hydrothermal vent metagenome</name>
    <dbReference type="NCBI Taxonomy" id="652676"/>
    <lineage>
        <taxon>unclassified sequences</taxon>
        <taxon>metagenomes</taxon>
        <taxon>ecological metagenomes</taxon>
    </lineage>
</organism>
<accession>A0A3B0ZJN9</accession>
<dbReference type="InterPro" id="IPR012334">
    <property type="entry name" value="Pectin_lyas_fold"/>
</dbReference>
<dbReference type="PANTHER" id="PTHR22990">
    <property type="entry name" value="F-BOX ONLY PROTEIN"/>
    <property type="match status" value="1"/>
</dbReference>
<dbReference type="Gene3D" id="2.160.20.10">
    <property type="entry name" value="Single-stranded right-handed beta-helix, Pectin lyase-like"/>
    <property type="match status" value="1"/>
</dbReference>
<dbReference type="GO" id="GO:0006511">
    <property type="term" value="P:ubiquitin-dependent protein catabolic process"/>
    <property type="evidence" value="ECO:0007669"/>
    <property type="project" value="TreeGrafter"/>
</dbReference>
<dbReference type="SMART" id="SM00710">
    <property type="entry name" value="PbH1"/>
    <property type="match status" value="6"/>
</dbReference>
<dbReference type="Pfam" id="PF13229">
    <property type="entry name" value="Beta_helix"/>
    <property type="match status" value="1"/>
</dbReference>
<keyword evidence="1" id="KW-0677">Repeat</keyword>
<feature type="compositionally biased region" description="Polar residues" evidence="2">
    <location>
        <begin position="298"/>
        <end position="309"/>
    </location>
</feature>
<proteinExistence type="predicted"/>
<dbReference type="InterPro" id="IPR039448">
    <property type="entry name" value="Beta_helix"/>
</dbReference>
<evidence type="ECO:0000259" key="3">
    <source>
        <dbReference type="Pfam" id="PF13229"/>
    </source>
</evidence>
<dbReference type="SUPFAM" id="SSF51126">
    <property type="entry name" value="Pectin lyase-like"/>
    <property type="match status" value="1"/>
</dbReference>
<sequence>MNKIISILVFMIISISPVYSANIFVGAGESIQDAINYSSPGDVILLDKGTYIENITIPKSKTGLSIVGKGEDKTSIVSDGGDLNPKFAPPTVPADIVIDIFAAEVSISELSVLHPEGVTLKRDIGIFFRPPAVNGLVSDCEIERKRSGNLEPTAPGSRGVLIFRATGITITENDFEGNYEDHIHLPTSGTTVTDNEVEDATRLGIVVIQESATSSSINNIIMSNEVTGSGSDAIQIQGDNNVVSDNEVEDNMGAGIRLCGPTSSPSCVAPGGLVSADNNIVTDNEVEDNDGGDILDFGNNNNVSNNEID</sequence>
<dbReference type="GO" id="GO:0042981">
    <property type="term" value="P:regulation of apoptotic process"/>
    <property type="evidence" value="ECO:0007669"/>
    <property type="project" value="TreeGrafter"/>
</dbReference>
<protein>
    <recommendedName>
        <fullName evidence="3">Right handed beta helix domain-containing protein</fullName>
    </recommendedName>
</protein>
<evidence type="ECO:0000313" key="4">
    <source>
        <dbReference type="EMBL" id="VAW93678.1"/>
    </source>
</evidence>
<name>A0A3B0ZJN9_9ZZZZ</name>
<dbReference type="EMBL" id="UOFR01000021">
    <property type="protein sequence ID" value="VAW93678.1"/>
    <property type="molecule type" value="Genomic_DNA"/>
</dbReference>
<gene>
    <name evidence="4" type="ORF">MNBD_GAMMA21-3045</name>
</gene>
<dbReference type="InterPro" id="IPR051550">
    <property type="entry name" value="SCF-Subunits/Alg-Epimerases"/>
</dbReference>
<dbReference type="AlphaFoldDB" id="A0A3B0ZJN9"/>
<reference evidence="4" key="1">
    <citation type="submission" date="2018-06" db="EMBL/GenBank/DDBJ databases">
        <authorList>
            <person name="Zhirakovskaya E."/>
        </authorList>
    </citation>
    <scope>NUCLEOTIDE SEQUENCE</scope>
</reference>
<evidence type="ECO:0000256" key="1">
    <source>
        <dbReference type="ARBA" id="ARBA00022737"/>
    </source>
</evidence>
<dbReference type="PANTHER" id="PTHR22990:SF15">
    <property type="entry name" value="F-BOX ONLY PROTEIN 10"/>
    <property type="match status" value="1"/>
</dbReference>
<feature type="region of interest" description="Disordered" evidence="2">
    <location>
        <begin position="286"/>
        <end position="309"/>
    </location>
</feature>